<evidence type="ECO:0000256" key="2">
    <source>
        <dbReference type="ARBA" id="ARBA00022840"/>
    </source>
</evidence>
<proteinExistence type="predicted"/>
<dbReference type="Pfam" id="PF00501">
    <property type="entry name" value="AMP-binding"/>
    <property type="match status" value="1"/>
</dbReference>
<gene>
    <name evidence="4" type="ORF">EES38_12000</name>
</gene>
<evidence type="ECO:0000256" key="1">
    <source>
        <dbReference type="ARBA" id="ARBA00022741"/>
    </source>
</evidence>
<keyword evidence="5" id="KW-1185">Reference proteome</keyword>
<dbReference type="PROSITE" id="PS00455">
    <property type="entry name" value="AMP_BINDING"/>
    <property type="match status" value="1"/>
</dbReference>
<reference evidence="4 5" key="1">
    <citation type="submission" date="2018-11" db="EMBL/GenBank/DDBJ databases">
        <title>Vibrio LJC006 sp. nov., isolated from seawater during the bloom of the enteromorpha.</title>
        <authorList>
            <person name="Liang J."/>
        </authorList>
    </citation>
    <scope>NUCLEOTIDE SEQUENCE [LARGE SCALE GENOMIC DNA]</scope>
    <source>
        <strain evidence="4 5">LJC006</strain>
    </source>
</reference>
<dbReference type="Pfam" id="PF23562">
    <property type="entry name" value="AMP-binding_C_3"/>
    <property type="match status" value="1"/>
</dbReference>
<dbReference type="GO" id="GO:0016020">
    <property type="term" value="C:membrane"/>
    <property type="evidence" value="ECO:0007669"/>
    <property type="project" value="TreeGrafter"/>
</dbReference>
<dbReference type="PANTHER" id="PTHR43272">
    <property type="entry name" value="LONG-CHAIN-FATTY-ACID--COA LIGASE"/>
    <property type="match status" value="1"/>
</dbReference>
<protein>
    <submittedName>
        <fullName evidence="4">AMP-dependent synthetase</fullName>
    </submittedName>
</protein>
<dbReference type="Gene3D" id="3.40.50.12780">
    <property type="entry name" value="N-terminal domain of ligase-like"/>
    <property type="match status" value="1"/>
</dbReference>
<dbReference type="InterPro" id="IPR042099">
    <property type="entry name" value="ANL_N_sf"/>
</dbReference>
<dbReference type="GO" id="GO:0005524">
    <property type="term" value="F:ATP binding"/>
    <property type="evidence" value="ECO:0007669"/>
    <property type="project" value="UniProtKB-KW"/>
</dbReference>
<dbReference type="RefSeq" id="WP_124937428.1">
    <property type="nucleotide sequence ID" value="NZ_RJVQ01000004.1"/>
</dbReference>
<dbReference type="SUPFAM" id="SSF56801">
    <property type="entry name" value="Acetyl-CoA synthetase-like"/>
    <property type="match status" value="1"/>
</dbReference>
<keyword evidence="1" id="KW-0547">Nucleotide-binding</keyword>
<evidence type="ECO:0000313" key="4">
    <source>
        <dbReference type="EMBL" id="RQW63030.1"/>
    </source>
</evidence>
<comment type="caution">
    <text evidence="4">The sequence shown here is derived from an EMBL/GenBank/DDBJ whole genome shotgun (WGS) entry which is preliminary data.</text>
</comment>
<evidence type="ECO:0000313" key="5">
    <source>
        <dbReference type="Proteomes" id="UP000281112"/>
    </source>
</evidence>
<dbReference type="PANTHER" id="PTHR43272:SF33">
    <property type="entry name" value="AMP-BINDING DOMAIN-CONTAINING PROTEIN-RELATED"/>
    <property type="match status" value="1"/>
</dbReference>
<dbReference type="Proteomes" id="UP000281112">
    <property type="component" value="Unassembled WGS sequence"/>
</dbReference>
<sequence>MAQRSPSISSRLLYPDEHLLRWAKDRPNDIYLKQIIDRQFRDYTFAQVAEKASAFSHALVKLGAKPDDRIAIISKNCAEWFIYDFACMMGNFISVPIFPTANQETITHCLKHSEAKILIVGKLDSPDEIEKSLHELDSLTTISLPYDSSIKCDHEFEFLLRYSQPDFECLSGHNESDIMSIVYTSGTSGTPKGAMLTYSGFSWSVNQLSNLIGVSSEDRMFSYLPLSHITERVFIMGISIETGLSVAFPESLYTFIDDVKMHRPTLFISVPRLWTLFKERIDEKLSPRKLNFLLKIPILRRLIRHKIAEGLGLDKARVLGCGSAPISPALLKWYQRIGLRITEAWGMTENYAFGTLNYPYNKKKLGSIGIPGPGINIHIADDGEILVESKGLFSGYYKQPLETRKAFTPEKWLKTGDVGSIDSQGYVYIKGRKGDTFKTAKGKYVSPHKIEKLIVDRVKVNSICLIGPGVPAPVLLIVPFKFENLNRSRYEKTIYSTVTQINTRLQSHEQIRGVLIVKEPWSVENGILTPTLKVKRHLLEQKYAEMANQWPSDELIHWE</sequence>
<evidence type="ECO:0000259" key="3">
    <source>
        <dbReference type="Pfam" id="PF00501"/>
    </source>
</evidence>
<dbReference type="InterPro" id="IPR000873">
    <property type="entry name" value="AMP-dep_synth/lig_dom"/>
</dbReference>
<feature type="domain" description="AMP-dependent synthetase/ligase" evidence="3">
    <location>
        <begin position="21"/>
        <end position="397"/>
    </location>
</feature>
<name>A0A3N9TGB5_9VIBR</name>
<organism evidence="4 5">
    <name type="scientific">Vibrio viridaestus</name>
    <dbReference type="NCBI Taxonomy" id="2487322"/>
    <lineage>
        <taxon>Bacteria</taxon>
        <taxon>Pseudomonadati</taxon>
        <taxon>Pseudomonadota</taxon>
        <taxon>Gammaproteobacteria</taxon>
        <taxon>Vibrionales</taxon>
        <taxon>Vibrionaceae</taxon>
        <taxon>Vibrio</taxon>
    </lineage>
</organism>
<dbReference type="GO" id="GO:0004467">
    <property type="term" value="F:long-chain fatty acid-CoA ligase activity"/>
    <property type="evidence" value="ECO:0007669"/>
    <property type="project" value="TreeGrafter"/>
</dbReference>
<dbReference type="OrthoDB" id="9803968at2"/>
<dbReference type="AlphaFoldDB" id="A0A3N9TGB5"/>
<dbReference type="EMBL" id="RJVQ01000004">
    <property type="protein sequence ID" value="RQW63030.1"/>
    <property type="molecule type" value="Genomic_DNA"/>
</dbReference>
<dbReference type="InterPro" id="IPR020845">
    <property type="entry name" value="AMP-binding_CS"/>
</dbReference>
<keyword evidence="2" id="KW-0067">ATP-binding</keyword>
<accession>A0A3N9TGB5</accession>